<name>S1RML4_9ENTE</name>
<gene>
    <name evidence="8" type="ORF">OMO_01113</name>
</gene>
<dbReference type="InterPro" id="IPR027417">
    <property type="entry name" value="P-loop_NTPase"/>
</dbReference>
<dbReference type="InterPro" id="IPR003688">
    <property type="entry name" value="TraG/VirD4"/>
</dbReference>
<comment type="subcellular location">
    <subcellularLocation>
        <location evidence="1">Cell membrane</location>
        <topology evidence="1">Multi-pass membrane protein</topology>
    </subcellularLocation>
</comment>
<dbReference type="GO" id="GO:0005886">
    <property type="term" value="C:plasma membrane"/>
    <property type="evidence" value="ECO:0007669"/>
    <property type="project" value="UniProtKB-SubCell"/>
</dbReference>
<keyword evidence="3" id="KW-1003">Cell membrane</keyword>
<evidence type="ECO:0000256" key="6">
    <source>
        <dbReference type="ARBA" id="ARBA00023136"/>
    </source>
</evidence>
<accession>S1RML4</accession>
<dbReference type="PATRIC" id="fig|1121864.4.peg.934"/>
<evidence type="ECO:0000256" key="2">
    <source>
        <dbReference type="ARBA" id="ARBA00008806"/>
    </source>
</evidence>
<protein>
    <submittedName>
        <fullName evidence="8">Uncharacterized protein</fullName>
    </submittedName>
</protein>
<dbReference type="Gene3D" id="3.40.50.300">
    <property type="entry name" value="P-loop containing nucleotide triphosphate hydrolases"/>
    <property type="match status" value="2"/>
</dbReference>
<evidence type="ECO:0000256" key="3">
    <source>
        <dbReference type="ARBA" id="ARBA00022475"/>
    </source>
</evidence>
<sequence>MTMQIYKKEFKPYLVLSICIALLFAATGNFWSHLPGDSFYEQVNFFFAESMLDYMLVNNHWLTLFYPSLLGLYLSFIGLGIGLLFYTYNNDSRYYRPNEEYGSARFAKKEEMARYADEIPEYNTILSKVARMGLFNDRITRAFQRNKNLMIIGDPGSGKTFNVLKPNILQTNASFLITDPKGLLIRECGAFLEKMGYKIKVFDLNTLLNSDHFNVFKYIKTELDIDKVLEWITEGTKKTDNQGEDFWIKAEGLLIRSFLAFLWIDGQDNDYLPHIGMVADMLRFVKRREKNKPSPVEEWFEEQNERHPNNYAYRQWTLFNDLYEAETRASVLGIAAARYSVFDHSQVVELVRNDTMDIESWDEEKTAIFVTIPETTDSYNFLAAIFISTAMEVLRDKVDKVLTGEIAYRQLLHFRFWIDEFANIGRIPNIDKALASFRSRNMSIAIFLQALDQLKTMYKYGWASMANLCATVIFLGGDEEATVKYLSERIGSQTIGTRKYSHNKGRQGGGSENRDYTGRKLLFPDEIGRLNGDECLVFITKEFVFKDEKYPVFDHPNAQYLANKPTDENWYRYKRYKDDVEEFLDKAVMVDHGEIPETI</sequence>
<dbReference type="PANTHER" id="PTHR37937">
    <property type="entry name" value="CONJUGATIVE TRANSFER: DNA TRANSPORT"/>
    <property type="match status" value="1"/>
</dbReference>
<reference evidence="8 9" key="1">
    <citation type="submission" date="2013-10" db="EMBL/GenBank/DDBJ databases">
        <title>The Genome Sequence of Enterococcus cecorum DSM 20682 (= ATCC 43198) (Illumina assembly).</title>
        <authorList>
            <consortium name="The Broad Institute Genomics Platform"/>
            <consortium name="The Broad Institute Genome Sequencing Center for Infectious Disease"/>
            <person name="Earl A."/>
            <person name="Russ C."/>
            <person name="Gilmore M."/>
            <person name="Surin D."/>
            <person name="Walker B."/>
            <person name="Young S."/>
            <person name="Zeng Q."/>
            <person name="Gargeya S."/>
            <person name="Fitzgerald M."/>
            <person name="Haas B."/>
            <person name="Abouelleil A."/>
            <person name="Allen A.W."/>
            <person name="Alvarado L."/>
            <person name="Arachchi H.M."/>
            <person name="Berlin A.M."/>
            <person name="Chapman S.B."/>
            <person name="Gainer-Dewar J."/>
            <person name="Goldberg J."/>
            <person name="Griggs A."/>
            <person name="Gujja S."/>
            <person name="Hansen M."/>
            <person name="Howarth C."/>
            <person name="Imamovic A."/>
            <person name="Ireland A."/>
            <person name="Larimer J."/>
            <person name="McCowan C."/>
            <person name="Murphy C."/>
            <person name="Pearson M."/>
            <person name="Poon T.W."/>
            <person name="Priest M."/>
            <person name="Roberts A."/>
            <person name="Saif S."/>
            <person name="Shea T."/>
            <person name="Sisk P."/>
            <person name="Sykes S."/>
            <person name="Wortman J."/>
            <person name="Nusbaum C."/>
            <person name="Birren B."/>
        </authorList>
    </citation>
    <scope>NUCLEOTIDE SEQUENCE [LARGE SCALE GENOMIC DNA]</scope>
    <source>
        <strain evidence="8 9">ATCC 43198</strain>
    </source>
</reference>
<dbReference type="NCBIfam" id="NF045973">
    <property type="entry name" value="conju_CD1115"/>
    <property type="match status" value="1"/>
</dbReference>
<keyword evidence="4 7" id="KW-0812">Transmembrane</keyword>
<organism evidence="8 9">
    <name type="scientific">Enterococcus cecorum DSM 20682 = ATCC 43198</name>
    <dbReference type="NCBI Taxonomy" id="1121864"/>
    <lineage>
        <taxon>Bacteria</taxon>
        <taxon>Bacillati</taxon>
        <taxon>Bacillota</taxon>
        <taxon>Bacilli</taxon>
        <taxon>Lactobacillales</taxon>
        <taxon>Enterococcaceae</taxon>
        <taxon>Enterococcus</taxon>
    </lineage>
</organism>
<keyword evidence="5 7" id="KW-1133">Transmembrane helix</keyword>
<evidence type="ECO:0000313" key="8">
    <source>
        <dbReference type="EMBL" id="ESK62125.1"/>
    </source>
</evidence>
<keyword evidence="9" id="KW-1185">Reference proteome</keyword>
<keyword evidence="6 7" id="KW-0472">Membrane</keyword>
<evidence type="ECO:0000256" key="1">
    <source>
        <dbReference type="ARBA" id="ARBA00004651"/>
    </source>
</evidence>
<dbReference type="PANTHER" id="PTHR37937:SF1">
    <property type="entry name" value="CONJUGATIVE TRANSFER: DNA TRANSPORT"/>
    <property type="match status" value="1"/>
</dbReference>
<evidence type="ECO:0000256" key="4">
    <source>
        <dbReference type="ARBA" id="ARBA00022692"/>
    </source>
</evidence>
<evidence type="ECO:0000256" key="5">
    <source>
        <dbReference type="ARBA" id="ARBA00022989"/>
    </source>
</evidence>
<comment type="caution">
    <text evidence="8">The sequence shown here is derived from an EMBL/GenBank/DDBJ whole genome shotgun (WGS) entry which is preliminary data.</text>
</comment>
<proteinExistence type="inferred from homology"/>
<dbReference type="EMBL" id="AHYS01000004">
    <property type="protein sequence ID" value="ESK62125.1"/>
    <property type="molecule type" value="Genomic_DNA"/>
</dbReference>
<feature type="transmembrane region" description="Helical" evidence="7">
    <location>
        <begin position="12"/>
        <end position="31"/>
    </location>
</feature>
<dbReference type="Proteomes" id="UP000017415">
    <property type="component" value="Unassembled WGS sequence"/>
</dbReference>
<comment type="similarity">
    <text evidence="2">Belongs to the VirD4/TraG family.</text>
</comment>
<feature type="transmembrane region" description="Helical" evidence="7">
    <location>
        <begin position="64"/>
        <end position="86"/>
    </location>
</feature>
<dbReference type="eggNOG" id="COG3505">
    <property type="taxonomic scope" value="Bacteria"/>
</dbReference>
<dbReference type="HOGENOM" id="CLU_015347_4_1_9"/>
<dbReference type="SUPFAM" id="SSF52540">
    <property type="entry name" value="P-loop containing nucleoside triphosphate hydrolases"/>
    <property type="match status" value="1"/>
</dbReference>
<dbReference type="Pfam" id="PF02534">
    <property type="entry name" value="T4SS-DNA_transf"/>
    <property type="match status" value="1"/>
</dbReference>
<dbReference type="AlphaFoldDB" id="S1RML4"/>
<dbReference type="InterPro" id="IPR051539">
    <property type="entry name" value="T4SS-coupling_protein"/>
</dbReference>
<evidence type="ECO:0000313" key="9">
    <source>
        <dbReference type="Proteomes" id="UP000017415"/>
    </source>
</evidence>
<dbReference type="CDD" id="cd01127">
    <property type="entry name" value="TrwB_TraG_TraD_VirD4"/>
    <property type="match status" value="1"/>
</dbReference>
<evidence type="ECO:0000256" key="7">
    <source>
        <dbReference type="SAM" id="Phobius"/>
    </source>
</evidence>